<proteinExistence type="predicted"/>
<name>A0A1B1CG79_RHILE</name>
<dbReference type="EMBL" id="CP016286">
    <property type="protein sequence ID" value="ANP88773.1"/>
    <property type="molecule type" value="Genomic_DNA"/>
</dbReference>
<accession>A0A1B1CG79</accession>
<dbReference type="Pfam" id="PF01841">
    <property type="entry name" value="Transglut_core"/>
    <property type="match status" value="1"/>
</dbReference>
<reference evidence="2 3" key="1">
    <citation type="submission" date="2016-06" db="EMBL/GenBank/DDBJ databases">
        <title>Microsymbionts genomes from the relict species Vavilovia formosa.</title>
        <authorList>
            <person name="Chirak E."/>
            <person name="Kimeklis A."/>
            <person name="Andronov E."/>
        </authorList>
    </citation>
    <scope>NUCLEOTIDE SEQUENCE [LARGE SCALE GENOMIC DNA]</scope>
    <source>
        <strain evidence="2 3">Vaf10</strain>
    </source>
</reference>
<evidence type="ECO:0000259" key="1">
    <source>
        <dbReference type="Pfam" id="PF01841"/>
    </source>
</evidence>
<organism evidence="2 3">
    <name type="scientific">Rhizobium leguminosarum</name>
    <dbReference type="NCBI Taxonomy" id="384"/>
    <lineage>
        <taxon>Bacteria</taxon>
        <taxon>Pseudomonadati</taxon>
        <taxon>Pseudomonadota</taxon>
        <taxon>Alphaproteobacteria</taxon>
        <taxon>Hyphomicrobiales</taxon>
        <taxon>Rhizobiaceae</taxon>
        <taxon>Rhizobium/Agrobacterium group</taxon>
        <taxon>Rhizobium</taxon>
    </lineage>
</organism>
<dbReference type="Proteomes" id="UP000092691">
    <property type="component" value="Chromosome"/>
</dbReference>
<dbReference type="InterPro" id="IPR038765">
    <property type="entry name" value="Papain-like_cys_pep_sf"/>
</dbReference>
<dbReference type="Gene3D" id="3.10.620.30">
    <property type="match status" value="1"/>
</dbReference>
<dbReference type="InterPro" id="IPR002931">
    <property type="entry name" value="Transglutaminase-like"/>
</dbReference>
<dbReference type="RefSeq" id="WP_065282505.1">
    <property type="nucleotide sequence ID" value="NZ_CP016286.1"/>
</dbReference>
<sequence length="293" mass="32256">MSGYESPVDFYTRPGQMTSTGPHAPALAALKGVETVATAVQGALLHEAWAPRYNQPLTPARRAQSHTRPAQEILDTIMGIDPAPLDIPRPPEKRSIGVCRHFTVLACAALKAQGVPARARCGFGMYFEAGKGIDHWIAEYWDGERWVSADFQIDDLQRTALQLDFDPLDQPPGKFLSAGETWQRCRAGAADPAKFGIFDESGFWFIAMNLVRDFAALNNMEMLPWDDWGAMPQPEEEISPGGLARFDRLAALTVDVDQRFGELQALYQDDAGLHVPAQVFNGVRQQMENVGGA</sequence>
<gene>
    <name evidence="2" type="ORF">BA011_11485</name>
</gene>
<evidence type="ECO:0000313" key="2">
    <source>
        <dbReference type="EMBL" id="ANP88773.1"/>
    </source>
</evidence>
<dbReference type="OrthoDB" id="148799at2"/>
<dbReference type="AlphaFoldDB" id="A0A1B1CG79"/>
<dbReference type="SUPFAM" id="SSF54001">
    <property type="entry name" value="Cysteine proteinases"/>
    <property type="match status" value="1"/>
</dbReference>
<feature type="domain" description="Transglutaminase-like" evidence="1">
    <location>
        <begin position="95"/>
        <end position="150"/>
    </location>
</feature>
<protein>
    <submittedName>
        <fullName evidence="2">Transglutaminase</fullName>
    </submittedName>
</protein>
<evidence type="ECO:0000313" key="3">
    <source>
        <dbReference type="Proteomes" id="UP000092691"/>
    </source>
</evidence>